<evidence type="ECO:0000256" key="1">
    <source>
        <dbReference type="SAM" id="MobiDB-lite"/>
    </source>
</evidence>
<dbReference type="Proteomes" id="UP000265520">
    <property type="component" value="Unassembled WGS sequence"/>
</dbReference>
<reference evidence="2 3" key="1">
    <citation type="journal article" date="2018" name="Front. Plant Sci.">
        <title>Red Clover (Trifolium pratense) and Zigzag Clover (T. medium) - A Picture of Genomic Similarities and Differences.</title>
        <authorList>
            <person name="Dluhosova J."/>
            <person name="Istvanek J."/>
            <person name="Nedelnik J."/>
            <person name="Repkova J."/>
        </authorList>
    </citation>
    <scope>NUCLEOTIDE SEQUENCE [LARGE SCALE GENOMIC DNA]</scope>
    <source>
        <strain evidence="3">cv. 10/8</strain>
        <tissue evidence="2">Leaf</tissue>
    </source>
</reference>
<evidence type="ECO:0000313" key="3">
    <source>
        <dbReference type="Proteomes" id="UP000265520"/>
    </source>
</evidence>
<dbReference type="AlphaFoldDB" id="A0A392SG45"/>
<feature type="region of interest" description="Disordered" evidence="1">
    <location>
        <begin position="1"/>
        <end position="31"/>
    </location>
</feature>
<accession>A0A392SG45</accession>
<dbReference type="EMBL" id="LXQA010364750">
    <property type="protein sequence ID" value="MCI46930.1"/>
    <property type="molecule type" value="Genomic_DNA"/>
</dbReference>
<comment type="caution">
    <text evidence="2">The sequence shown here is derived from an EMBL/GenBank/DDBJ whole genome shotgun (WGS) entry which is preliminary data.</text>
</comment>
<evidence type="ECO:0000313" key="2">
    <source>
        <dbReference type="EMBL" id="MCI46930.1"/>
    </source>
</evidence>
<keyword evidence="3" id="KW-1185">Reference proteome</keyword>
<name>A0A392SG45_9FABA</name>
<organism evidence="2 3">
    <name type="scientific">Trifolium medium</name>
    <dbReference type="NCBI Taxonomy" id="97028"/>
    <lineage>
        <taxon>Eukaryota</taxon>
        <taxon>Viridiplantae</taxon>
        <taxon>Streptophyta</taxon>
        <taxon>Embryophyta</taxon>
        <taxon>Tracheophyta</taxon>
        <taxon>Spermatophyta</taxon>
        <taxon>Magnoliopsida</taxon>
        <taxon>eudicotyledons</taxon>
        <taxon>Gunneridae</taxon>
        <taxon>Pentapetalae</taxon>
        <taxon>rosids</taxon>
        <taxon>fabids</taxon>
        <taxon>Fabales</taxon>
        <taxon>Fabaceae</taxon>
        <taxon>Papilionoideae</taxon>
        <taxon>50 kb inversion clade</taxon>
        <taxon>NPAAA clade</taxon>
        <taxon>Hologalegina</taxon>
        <taxon>IRL clade</taxon>
        <taxon>Trifolieae</taxon>
        <taxon>Trifolium</taxon>
    </lineage>
</organism>
<protein>
    <submittedName>
        <fullName evidence="2">Uncharacterized protein</fullName>
    </submittedName>
</protein>
<proteinExistence type="predicted"/>
<feature type="non-terminal residue" evidence="2">
    <location>
        <position position="39"/>
    </location>
</feature>
<sequence>MPKNDRISGHSYAAGDLDRGGAGGCLPPSHHPKLCLHLI</sequence>